<name>A0A4R6SZ96_9SPHI</name>
<dbReference type="Proteomes" id="UP000295620">
    <property type="component" value="Unassembled WGS sequence"/>
</dbReference>
<evidence type="ECO:0000313" key="2">
    <source>
        <dbReference type="EMBL" id="TDQ11392.1"/>
    </source>
</evidence>
<sequence>MENQDKNNLHNQEDVNPGSALDKLVKDTDADDLPDTNGTGSNRPVPTSGSVIITDSDADDVEADDTDEEA</sequence>
<gene>
    <name evidence="2" type="ORF">ATK78_0510</name>
</gene>
<feature type="compositionally biased region" description="Basic and acidic residues" evidence="1">
    <location>
        <begin position="1"/>
        <end position="13"/>
    </location>
</feature>
<protein>
    <submittedName>
        <fullName evidence="2">Uncharacterized protein</fullName>
    </submittedName>
</protein>
<feature type="compositionally biased region" description="Polar residues" evidence="1">
    <location>
        <begin position="36"/>
        <end position="53"/>
    </location>
</feature>
<proteinExistence type="predicted"/>
<dbReference type="EMBL" id="SNYC01000003">
    <property type="protein sequence ID" value="TDQ11392.1"/>
    <property type="molecule type" value="Genomic_DNA"/>
</dbReference>
<keyword evidence="3" id="KW-1185">Reference proteome</keyword>
<feature type="compositionally biased region" description="Acidic residues" evidence="1">
    <location>
        <begin position="56"/>
        <end position="70"/>
    </location>
</feature>
<dbReference type="RefSeq" id="WP_133574468.1">
    <property type="nucleotide sequence ID" value="NZ_SNYC01000003.1"/>
</dbReference>
<dbReference type="AlphaFoldDB" id="A0A4R6SZ96"/>
<accession>A0A4R6SZ96</accession>
<reference evidence="2 3" key="1">
    <citation type="submission" date="2019-03" db="EMBL/GenBank/DDBJ databases">
        <title>Genomic Encyclopedia of Archaeal and Bacterial Type Strains, Phase II (KMG-II): from individual species to whole genera.</title>
        <authorList>
            <person name="Goeker M."/>
        </authorList>
    </citation>
    <scope>NUCLEOTIDE SEQUENCE [LARGE SCALE GENOMIC DNA]</scope>
    <source>
        <strain evidence="2 3">DSM 19035</strain>
    </source>
</reference>
<organism evidence="2 3">
    <name type="scientific">Pedobacter metabolipauper</name>
    <dbReference type="NCBI Taxonomy" id="425513"/>
    <lineage>
        <taxon>Bacteria</taxon>
        <taxon>Pseudomonadati</taxon>
        <taxon>Bacteroidota</taxon>
        <taxon>Sphingobacteriia</taxon>
        <taxon>Sphingobacteriales</taxon>
        <taxon>Sphingobacteriaceae</taxon>
        <taxon>Pedobacter</taxon>
    </lineage>
</organism>
<evidence type="ECO:0000256" key="1">
    <source>
        <dbReference type="SAM" id="MobiDB-lite"/>
    </source>
</evidence>
<comment type="caution">
    <text evidence="2">The sequence shown here is derived from an EMBL/GenBank/DDBJ whole genome shotgun (WGS) entry which is preliminary data.</text>
</comment>
<dbReference type="OrthoDB" id="773309at2"/>
<evidence type="ECO:0000313" key="3">
    <source>
        <dbReference type="Proteomes" id="UP000295620"/>
    </source>
</evidence>
<feature type="region of interest" description="Disordered" evidence="1">
    <location>
        <begin position="1"/>
        <end position="70"/>
    </location>
</feature>